<feature type="coiled-coil region" evidence="1">
    <location>
        <begin position="376"/>
        <end position="426"/>
    </location>
</feature>
<organism evidence="4 5">
    <name type="scientific">Piloderma croceum (strain F 1598)</name>
    <dbReference type="NCBI Taxonomy" id="765440"/>
    <lineage>
        <taxon>Eukaryota</taxon>
        <taxon>Fungi</taxon>
        <taxon>Dikarya</taxon>
        <taxon>Basidiomycota</taxon>
        <taxon>Agaricomycotina</taxon>
        <taxon>Agaricomycetes</taxon>
        <taxon>Agaricomycetidae</taxon>
        <taxon>Atheliales</taxon>
        <taxon>Atheliaceae</taxon>
        <taxon>Piloderma</taxon>
    </lineage>
</organism>
<dbReference type="AlphaFoldDB" id="A0A0C3BSG4"/>
<name>A0A0C3BSG4_PILCF</name>
<feature type="compositionally biased region" description="Basic and acidic residues" evidence="2">
    <location>
        <begin position="36"/>
        <end position="49"/>
    </location>
</feature>
<dbReference type="PANTHER" id="PTHR18898">
    <property type="entry name" value="NUCLEOPROTEIN TPR-RELATED"/>
    <property type="match status" value="1"/>
</dbReference>
<feature type="domain" description="Nucleoprotein TPR/MLP1-2" evidence="3">
    <location>
        <begin position="208"/>
        <end position="335"/>
    </location>
</feature>
<keyword evidence="1" id="KW-0175">Coiled coil</keyword>
<sequence>MHNDLERSGENDRRRLESQMQMLENQTQDLKTQLAQERDSMEDLSKARESLVGAETSRMHLQERVDELSRHLQGNEEKLSVYERRSSTVGGVPQNADTDSSREQQFEAEVAELRSALKVAEVDLATARSHVQQFQEISQANESALATLNATHDEYKASTEAQISKHELEYKVLQEKLQSVQDETTQIDSRYTELQRIVERERAAWLNDKKTLEDTIVDMSTSEKHSESDRSLRETEAHRQEERANAAEERYSREVLAHAESIKSIENLKQQLSVAQAKARESLAGAETARAKLVTSENSWKQQKQALDQEVVDLNARCKDLSTQNSILHQHLESVSSQATRIQQAADASAATVTGEGETGDDADLKLSELRSVVAYLRKEKEIVDLQLELSRQENVRLKSQIDHLTQSLEETRATLSEERERAVETAASEAQHAELVERINQLNILRESNATLRSDCESYAKRSRELDAKLKQLSAELEPAKEQARVAQAELEARDVQLKRLEAESRRWQERNAQLLSKVSYVHIAAVTWH</sequence>
<feature type="coiled-coil region" evidence="1">
    <location>
        <begin position="258"/>
        <end position="324"/>
    </location>
</feature>
<evidence type="ECO:0000313" key="4">
    <source>
        <dbReference type="EMBL" id="KIM89473.1"/>
    </source>
</evidence>
<dbReference type="GO" id="GO:0006606">
    <property type="term" value="P:protein import into nucleus"/>
    <property type="evidence" value="ECO:0007669"/>
    <property type="project" value="InterPro"/>
</dbReference>
<dbReference type="GO" id="GO:0017056">
    <property type="term" value="F:structural constituent of nuclear pore"/>
    <property type="evidence" value="ECO:0007669"/>
    <property type="project" value="TreeGrafter"/>
</dbReference>
<dbReference type="InParanoid" id="A0A0C3BSG4"/>
<dbReference type="EMBL" id="KN832975">
    <property type="protein sequence ID" value="KIM89473.1"/>
    <property type="molecule type" value="Genomic_DNA"/>
</dbReference>
<accession>A0A0C3BSG4</accession>
<dbReference type="STRING" id="765440.A0A0C3BSG4"/>
<feature type="compositionally biased region" description="Polar residues" evidence="2">
    <location>
        <begin position="18"/>
        <end position="35"/>
    </location>
</feature>
<reference evidence="4 5" key="1">
    <citation type="submission" date="2014-04" db="EMBL/GenBank/DDBJ databases">
        <authorList>
            <consortium name="DOE Joint Genome Institute"/>
            <person name="Kuo A."/>
            <person name="Tarkka M."/>
            <person name="Buscot F."/>
            <person name="Kohler A."/>
            <person name="Nagy L.G."/>
            <person name="Floudas D."/>
            <person name="Copeland A."/>
            <person name="Barry K.W."/>
            <person name="Cichocki N."/>
            <person name="Veneault-Fourrey C."/>
            <person name="LaButti K."/>
            <person name="Lindquist E.A."/>
            <person name="Lipzen A."/>
            <person name="Lundell T."/>
            <person name="Morin E."/>
            <person name="Murat C."/>
            <person name="Sun H."/>
            <person name="Tunlid A."/>
            <person name="Henrissat B."/>
            <person name="Grigoriev I.V."/>
            <person name="Hibbett D.S."/>
            <person name="Martin F."/>
            <person name="Nordberg H.P."/>
            <person name="Cantor M.N."/>
            <person name="Hua S.X."/>
        </authorList>
    </citation>
    <scope>NUCLEOTIDE SEQUENCE [LARGE SCALE GENOMIC DNA]</scope>
    <source>
        <strain evidence="4 5">F 1598</strain>
    </source>
</reference>
<evidence type="ECO:0000256" key="2">
    <source>
        <dbReference type="SAM" id="MobiDB-lite"/>
    </source>
</evidence>
<feature type="region of interest" description="Disordered" evidence="2">
    <location>
        <begin position="1"/>
        <end position="58"/>
    </location>
</feature>
<dbReference type="GO" id="GO:0005643">
    <property type="term" value="C:nuclear pore"/>
    <property type="evidence" value="ECO:0007669"/>
    <property type="project" value="TreeGrafter"/>
</dbReference>
<dbReference type="PANTHER" id="PTHR18898:SF2">
    <property type="entry name" value="NUCLEOPROTEIN TPR"/>
    <property type="match status" value="1"/>
</dbReference>
<feature type="coiled-coil region" evidence="1">
    <location>
        <begin position="156"/>
        <end position="183"/>
    </location>
</feature>
<feature type="compositionally biased region" description="Basic and acidic residues" evidence="2">
    <location>
        <begin position="1"/>
        <end position="17"/>
    </location>
</feature>
<gene>
    <name evidence="4" type="ORF">PILCRDRAFT_61094</name>
</gene>
<feature type="coiled-coil region" evidence="1">
    <location>
        <begin position="457"/>
        <end position="519"/>
    </location>
</feature>
<dbReference type="Proteomes" id="UP000054166">
    <property type="component" value="Unassembled WGS sequence"/>
</dbReference>
<feature type="compositionally biased region" description="Basic and acidic residues" evidence="2">
    <location>
        <begin position="221"/>
        <end position="251"/>
    </location>
</feature>
<feature type="region of interest" description="Disordered" evidence="2">
    <location>
        <begin position="81"/>
        <end position="101"/>
    </location>
</feature>
<feature type="region of interest" description="Disordered" evidence="2">
    <location>
        <begin position="219"/>
        <end position="251"/>
    </location>
</feature>
<dbReference type="Pfam" id="PF07926">
    <property type="entry name" value="TPR_MLP1_2"/>
    <property type="match status" value="1"/>
</dbReference>
<dbReference type="InterPro" id="IPR012929">
    <property type="entry name" value="Nucleoprot-TPR/MLP1-2_dom"/>
</dbReference>
<proteinExistence type="predicted"/>
<dbReference type="HOGENOM" id="CLU_512994_0_0_1"/>
<dbReference type="GO" id="GO:0006406">
    <property type="term" value="P:mRNA export from nucleus"/>
    <property type="evidence" value="ECO:0007669"/>
    <property type="project" value="TreeGrafter"/>
</dbReference>
<evidence type="ECO:0000256" key="1">
    <source>
        <dbReference type="SAM" id="Coils"/>
    </source>
</evidence>
<reference evidence="5" key="2">
    <citation type="submission" date="2015-01" db="EMBL/GenBank/DDBJ databases">
        <title>Evolutionary Origins and Diversification of the Mycorrhizal Mutualists.</title>
        <authorList>
            <consortium name="DOE Joint Genome Institute"/>
            <consortium name="Mycorrhizal Genomics Consortium"/>
            <person name="Kohler A."/>
            <person name="Kuo A."/>
            <person name="Nagy L.G."/>
            <person name="Floudas D."/>
            <person name="Copeland A."/>
            <person name="Barry K.W."/>
            <person name="Cichocki N."/>
            <person name="Veneault-Fourrey C."/>
            <person name="LaButti K."/>
            <person name="Lindquist E.A."/>
            <person name="Lipzen A."/>
            <person name="Lundell T."/>
            <person name="Morin E."/>
            <person name="Murat C."/>
            <person name="Riley R."/>
            <person name="Ohm R."/>
            <person name="Sun H."/>
            <person name="Tunlid A."/>
            <person name="Henrissat B."/>
            <person name="Grigoriev I.V."/>
            <person name="Hibbett D.S."/>
            <person name="Martin F."/>
        </authorList>
    </citation>
    <scope>NUCLEOTIDE SEQUENCE [LARGE SCALE GENOMIC DNA]</scope>
    <source>
        <strain evidence="5">F 1598</strain>
    </source>
</reference>
<evidence type="ECO:0000259" key="3">
    <source>
        <dbReference type="Pfam" id="PF07926"/>
    </source>
</evidence>
<keyword evidence="5" id="KW-1185">Reference proteome</keyword>
<dbReference type="OrthoDB" id="343070at2759"/>
<evidence type="ECO:0000313" key="5">
    <source>
        <dbReference type="Proteomes" id="UP000054166"/>
    </source>
</evidence>
<protein>
    <recommendedName>
        <fullName evidence="3">Nucleoprotein TPR/MLP1-2 domain-containing protein</fullName>
    </recommendedName>
</protein>